<dbReference type="AlphaFoldDB" id="A0A8D0GEG2"/>
<dbReference type="GO" id="GO:0008474">
    <property type="term" value="F:palmitoyl-(protein) hydrolase activity"/>
    <property type="evidence" value="ECO:0007669"/>
    <property type="project" value="UniProtKB-EC"/>
</dbReference>
<organism evidence="14 15">
    <name type="scientific">Sphenodon punctatus</name>
    <name type="common">Tuatara</name>
    <name type="synonym">Hatteria punctata</name>
    <dbReference type="NCBI Taxonomy" id="8508"/>
    <lineage>
        <taxon>Eukaryota</taxon>
        <taxon>Metazoa</taxon>
        <taxon>Chordata</taxon>
        <taxon>Craniata</taxon>
        <taxon>Vertebrata</taxon>
        <taxon>Euteleostomi</taxon>
        <taxon>Lepidosauria</taxon>
        <taxon>Sphenodontia</taxon>
        <taxon>Sphenodontidae</taxon>
        <taxon>Sphenodon</taxon>
    </lineage>
</organism>
<comment type="catalytic activity">
    <reaction evidence="10">
        <text>S-hexadecanoyl-L-cysteinyl-[protein] + H2O = L-cysteinyl-[protein] + hexadecanoate + H(+)</text>
        <dbReference type="Rhea" id="RHEA:19233"/>
        <dbReference type="Rhea" id="RHEA-COMP:10131"/>
        <dbReference type="Rhea" id="RHEA-COMP:11032"/>
        <dbReference type="ChEBI" id="CHEBI:7896"/>
        <dbReference type="ChEBI" id="CHEBI:15377"/>
        <dbReference type="ChEBI" id="CHEBI:15378"/>
        <dbReference type="ChEBI" id="CHEBI:29950"/>
        <dbReference type="ChEBI" id="CHEBI:74151"/>
        <dbReference type="EC" id="3.1.2.22"/>
    </reaction>
</comment>
<keyword evidence="7" id="KW-0325">Glycoprotein</keyword>
<reference evidence="14" key="2">
    <citation type="submission" date="2025-09" db="UniProtKB">
        <authorList>
            <consortium name="Ensembl"/>
        </authorList>
    </citation>
    <scope>IDENTIFICATION</scope>
</reference>
<dbReference type="Proteomes" id="UP000694392">
    <property type="component" value="Unplaced"/>
</dbReference>
<evidence type="ECO:0000313" key="15">
    <source>
        <dbReference type="Proteomes" id="UP000694392"/>
    </source>
</evidence>
<evidence type="ECO:0000256" key="4">
    <source>
        <dbReference type="ARBA" id="ARBA00022729"/>
    </source>
</evidence>
<name>A0A8D0GEG2_SPHPU</name>
<evidence type="ECO:0000256" key="5">
    <source>
        <dbReference type="ARBA" id="ARBA00022801"/>
    </source>
</evidence>
<evidence type="ECO:0000256" key="7">
    <source>
        <dbReference type="ARBA" id="ARBA00023180"/>
    </source>
</evidence>
<dbReference type="SUPFAM" id="SSF53474">
    <property type="entry name" value="alpha/beta-Hydrolases"/>
    <property type="match status" value="1"/>
</dbReference>
<sequence length="131" mass="14318">MVLTSVVPCVHPNCDGFLPLLVFAGDCCCNPESMGYIMKIVEQKIPGIYILSLKIGSNIIEDMENSYFMNVNDQVNLACDKITKDPKLQGGYNAMGFSQGGQFLRAVVQRCPSPPVFNLISIGGQHQGNFL</sequence>
<evidence type="ECO:0000256" key="13">
    <source>
        <dbReference type="ARBA" id="ARBA00093223"/>
    </source>
</evidence>
<evidence type="ECO:0000256" key="2">
    <source>
        <dbReference type="ARBA" id="ARBA00012423"/>
    </source>
</evidence>
<dbReference type="PANTHER" id="PTHR11247:SF8">
    <property type="entry name" value="PALMITOYL-PROTEIN THIOESTERASE 1"/>
    <property type="match status" value="1"/>
</dbReference>
<keyword evidence="15" id="KW-1185">Reference proteome</keyword>
<dbReference type="EC" id="3.1.2.22" evidence="2"/>
<comment type="catalytic activity">
    <reaction evidence="12">
        <text>S-hexadecanoyl-N-acetylcysteine methyl ester + H2O = N-acetylcysteine methyl ester + hexadecanoate + H(+)</text>
        <dbReference type="Rhea" id="RHEA:84103"/>
        <dbReference type="ChEBI" id="CHEBI:7896"/>
        <dbReference type="ChEBI" id="CHEBI:15377"/>
        <dbReference type="ChEBI" id="CHEBI:15378"/>
        <dbReference type="ChEBI" id="CHEBI:233604"/>
        <dbReference type="ChEBI" id="CHEBI:233605"/>
    </reaction>
</comment>
<evidence type="ECO:0000256" key="11">
    <source>
        <dbReference type="ARBA" id="ARBA00047734"/>
    </source>
</evidence>
<evidence type="ECO:0000313" key="14">
    <source>
        <dbReference type="Ensembl" id="ENSSPUP00000004673.1"/>
    </source>
</evidence>
<proteinExistence type="inferred from homology"/>
<evidence type="ECO:0000256" key="12">
    <source>
        <dbReference type="ARBA" id="ARBA00093191"/>
    </source>
</evidence>
<dbReference type="PRINTS" id="PR00414">
    <property type="entry name" value="PPTHIESTRASE"/>
</dbReference>
<comment type="similarity">
    <text evidence="1">Belongs to the palmitoyl-protein thioesterase family.</text>
</comment>
<dbReference type="EC" id="3.1.2.2" evidence="9"/>
<protein>
    <recommendedName>
        <fullName evidence="3">Palmitoyl-protein thioesterase 1</fullName>
        <ecNumber evidence="9">3.1.2.2</ecNumber>
        <ecNumber evidence="2">3.1.2.22</ecNumber>
    </recommendedName>
    <alternativeName>
        <fullName evidence="8">Palmitoyl-protein hydrolase 1</fullName>
    </alternativeName>
</protein>
<dbReference type="GO" id="GO:0006898">
    <property type="term" value="P:receptor-mediated endocytosis"/>
    <property type="evidence" value="ECO:0007669"/>
    <property type="project" value="TreeGrafter"/>
</dbReference>
<dbReference type="OMA" id="CCCNPES"/>
<evidence type="ECO:0000256" key="6">
    <source>
        <dbReference type="ARBA" id="ARBA00023157"/>
    </source>
</evidence>
<keyword evidence="5" id="KW-0378">Hydrolase</keyword>
<dbReference type="GO" id="GO:0005764">
    <property type="term" value="C:lysosome"/>
    <property type="evidence" value="ECO:0007669"/>
    <property type="project" value="TreeGrafter"/>
</dbReference>
<comment type="catalytic activity">
    <reaction evidence="11">
        <text>hexadecanoyl-CoA + H2O = hexadecanoate + CoA + H(+)</text>
        <dbReference type="Rhea" id="RHEA:16645"/>
        <dbReference type="ChEBI" id="CHEBI:7896"/>
        <dbReference type="ChEBI" id="CHEBI:15377"/>
        <dbReference type="ChEBI" id="CHEBI:15378"/>
        <dbReference type="ChEBI" id="CHEBI:57287"/>
        <dbReference type="ChEBI" id="CHEBI:57379"/>
        <dbReference type="EC" id="3.1.2.2"/>
    </reaction>
    <physiologicalReaction direction="left-to-right" evidence="11">
        <dbReference type="Rhea" id="RHEA:16646"/>
    </physiologicalReaction>
</comment>
<evidence type="ECO:0000256" key="8">
    <source>
        <dbReference type="ARBA" id="ARBA00031934"/>
    </source>
</evidence>
<dbReference type="Ensembl" id="ENSSPUT00000004960.1">
    <property type="protein sequence ID" value="ENSSPUP00000004673.1"/>
    <property type="gene ID" value="ENSSPUG00000003612.1"/>
</dbReference>
<dbReference type="Gene3D" id="3.40.50.1820">
    <property type="entry name" value="alpha/beta hydrolase"/>
    <property type="match status" value="1"/>
</dbReference>
<evidence type="ECO:0000256" key="10">
    <source>
        <dbReference type="ARBA" id="ARBA00047337"/>
    </source>
</evidence>
<dbReference type="Pfam" id="PF02089">
    <property type="entry name" value="Palm_thioest"/>
    <property type="match status" value="1"/>
</dbReference>
<dbReference type="PANTHER" id="PTHR11247">
    <property type="entry name" value="PALMITOYL-PROTEIN THIOESTERASE/DOLICHYLDIPHOSPHATASE 1"/>
    <property type="match status" value="1"/>
</dbReference>
<dbReference type="InterPro" id="IPR002472">
    <property type="entry name" value="Palm_thioest"/>
</dbReference>
<reference evidence="14" key="1">
    <citation type="submission" date="2025-08" db="UniProtKB">
        <authorList>
            <consortium name="Ensembl"/>
        </authorList>
    </citation>
    <scope>IDENTIFICATION</scope>
</reference>
<evidence type="ECO:0000256" key="1">
    <source>
        <dbReference type="ARBA" id="ARBA00010758"/>
    </source>
</evidence>
<dbReference type="InterPro" id="IPR029058">
    <property type="entry name" value="AB_hydrolase_fold"/>
</dbReference>
<comment type="catalytic activity">
    <reaction evidence="13">
        <text>S-hexadecanoyl-N-acetylcysteamine + H2O = N-acetylcysteamine + hexadecanoate + H(+)</text>
        <dbReference type="Rhea" id="RHEA:84099"/>
        <dbReference type="ChEBI" id="CHEBI:7896"/>
        <dbReference type="ChEBI" id="CHEBI:15377"/>
        <dbReference type="ChEBI" id="CHEBI:15378"/>
        <dbReference type="ChEBI" id="CHEBI:74410"/>
        <dbReference type="ChEBI" id="CHEBI:233601"/>
    </reaction>
</comment>
<dbReference type="GeneTree" id="ENSGT00940000156790"/>
<evidence type="ECO:0000256" key="3">
    <source>
        <dbReference type="ARBA" id="ARBA00014212"/>
    </source>
</evidence>
<accession>A0A8D0GEG2</accession>
<keyword evidence="6" id="KW-1015">Disulfide bond</keyword>
<keyword evidence="4" id="KW-0732">Signal</keyword>
<evidence type="ECO:0000256" key="9">
    <source>
        <dbReference type="ARBA" id="ARBA00038848"/>
    </source>
</evidence>